<proteinExistence type="predicted"/>
<accession>A0A916KQ27</accession>
<evidence type="ECO:0000256" key="1">
    <source>
        <dbReference type="SAM" id="Coils"/>
    </source>
</evidence>
<sequence length="133" mass="15435">MKKSNKMVQILYCYTLLILSNSIMAELSTVEIDTKLNLLQEELQKLLEKHTDFNLSISGIAYIDSLDGSKYYSASLFTNDTNNDNKDPAYYDELFKNPDNELSGFKYKTTEIVNFKTNIVIPKPTWRIQIKYI</sequence>
<dbReference type="Proteomes" id="UP000792671">
    <property type="component" value="Genome"/>
</dbReference>
<feature type="coiled-coil region" evidence="1">
    <location>
        <begin position="29"/>
        <end position="56"/>
    </location>
</feature>
<dbReference type="OrthoDB" id="25705at10239"/>
<dbReference type="EMBL" id="HF679134">
    <property type="protein sequence ID" value="CCU56239.1"/>
    <property type="molecule type" value="Genomic_DNA"/>
</dbReference>
<dbReference type="InterPro" id="IPR056688">
    <property type="entry name" value="DUF7786"/>
</dbReference>
<evidence type="ECO:0000313" key="3">
    <source>
        <dbReference type="Proteomes" id="UP000792671"/>
    </source>
</evidence>
<name>A0A916KQ27_9POXV</name>
<organism evidence="2 3">
    <name type="scientific">Mythimna separata entomopoxvirus 'L'</name>
    <dbReference type="NCBI Taxonomy" id="1293572"/>
    <lineage>
        <taxon>Viruses</taxon>
        <taxon>Varidnaviria</taxon>
        <taxon>Bamfordvirae</taxon>
        <taxon>Nucleocytoviricota</taxon>
        <taxon>Pokkesviricetes</taxon>
        <taxon>Chitovirales</taxon>
        <taxon>Poxviridae</taxon>
        <taxon>Entomopoxvirinae</taxon>
        <taxon>Betaentomopoxvirus</taxon>
        <taxon>Betaentomopoxvirus mseparata</taxon>
        <taxon>Mythimna separata entomopoxvirus</taxon>
    </lineage>
</organism>
<dbReference type="KEGG" id="vg:15613663"/>
<dbReference type="RefSeq" id="YP_008003558.1">
    <property type="nucleotide sequence ID" value="NC_021246.1"/>
</dbReference>
<protein>
    <submittedName>
        <fullName evidence="2">Uncharacterized protein</fullName>
    </submittedName>
</protein>
<reference evidence="2 3" key="1">
    <citation type="journal article" date="2013" name="J. Virol.">
        <title>New Insights into the Evolution of Entomopoxvirinae from the Complete Genome Sequences of Four Entomopoxviruses Infecting Adoxophyes honmai, Choristoneura biennis, Choristoneura rosaceana, and Mythimna separata.</title>
        <authorList>
            <person name="Theze J."/>
            <person name="Takatsuka J."/>
            <person name="Li Z."/>
            <person name="Gallais J."/>
            <person name="Doucet D."/>
            <person name="Arif B."/>
            <person name="Nakai M."/>
            <person name="Herniou E.A."/>
        </authorList>
    </citation>
    <scope>NUCLEOTIDE SEQUENCE [LARGE SCALE GENOMIC DNA]</scope>
</reference>
<evidence type="ECO:0000313" key="2">
    <source>
        <dbReference type="EMBL" id="CCU56239.1"/>
    </source>
</evidence>
<keyword evidence="3" id="KW-1185">Reference proteome</keyword>
<keyword evidence="1" id="KW-0175">Coiled coil</keyword>
<dbReference type="Pfam" id="PF25012">
    <property type="entry name" value="DUF7786"/>
    <property type="match status" value="1"/>
</dbReference>
<gene>
    <name evidence="2" type="ORF">MYSEV_041</name>
</gene>
<dbReference type="GeneID" id="15613663"/>